<accession>A0A8J3YRS9</accession>
<sequence length="331" mass="34825">MLKTVGVYSLVSAPVLGFDLTRLDGGAAVADVLLRTLVLTPEDLDPIAAAGANEWDRIALWQDVETAARTRREQAARAGAAGREEVDPGLEVIDLAGALAVLERTPIGTVDGLLHCLRHDVMDWTWRRHPAGVVQLKSAARAASVLCDAAVAAYLRELLSDETRRKLAAPYVSAVRQLPERPVDLGPQATALNAFVDRIRRLTRTDVLKLAAVTGQGRPGIADWAGAVHSASWAVFVSGRVRAAAAAQLLLVQAVDSAAVPVADRAGGVWNLLSGAAQALTVRDVLDSATLYKLLDPVVTALGPIAGPEQLTVDRAISETAVADQVADSGE</sequence>
<proteinExistence type="predicted"/>
<protein>
    <submittedName>
        <fullName evidence="1">Uncharacterized protein</fullName>
    </submittedName>
</protein>
<keyword evidence="2" id="KW-1185">Reference proteome</keyword>
<reference evidence="1" key="1">
    <citation type="submission" date="2021-01" db="EMBL/GenBank/DDBJ databases">
        <title>Whole genome shotgun sequence of Virgisporangium aliadipatigenens NBRC 105644.</title>
        <authorList>
            <person name="Komaki H."/>
            <person name="Tamura T."/>
        </authorList>
    </citation>
    <scope>NUCLEOTIDE SEQUENCE</scope>
    <source>
        <strain evidence="1">NBRC 105644</strain>
    </source>
</reference>
<organism evidence="1 2">
    <name type="scientific">Virgisporangium aliadipatigenens</name>
    <dbReference type="NCBI Taxonomy" id="741659"/>
    <lineage>
        <taxon>Bacteria</taxon>
        <taxon>Bacillati</taxon>
        <taxon>Actinomycetota</taxon>
        <taxon>Actinomycetes</taxon>
        <taxon>Micromonosporales</taxon>
        <taxon>Micromonosporaceae</taxon>
        <taxon>Virgisporangium</taxon>
    </lineage>
</organism>
<dbReference type="AlphaFoldDB" id="A0A8J3YRS9"/>
<gene>
    <name evidence="1" type="ORF">Val02_55810</name>
</gene>
<comment type="caution">
    <text evidence="1">The sequence shown here is derived from an EMBL/GenBank/DDBJ whole genome shotgun (WGS) entry which is preliminary data.</text>
</comment>
<dbReference type="EMBL" id="BOPF01000022">
    <property type="protein sequence ID" value="GIJ48695.1"/>
    <property type="molecule type" value="Genomic_DNA"/>
</dbReference>
<dbReference type="Proteomes" id="UP000619260">
    <property type="component" value="Unassembled WGS sequence"/>
</dbReference>
<evidence type="ECO:0000313" key="1">
    <source>
        <dbReference type="EMBL" id="GIJ48695.1"/>
    </source>
</evidence>
<name>A0A8J3YRS9_9ACTN</name>
<evidence type="ECO:0000313" key="2">
    <source>
        <dbReference type="Proteomes" id="UP000619260"/>
    </source>
</evidence>